<dbReference type="InterPro" id="IPR001938">
    <property type="entry name" value="Thaumatin"/>
</dbReference>
<organism evidence="1 2">
    <name type="scientific">Vitis vinifera</name>
    <name type="common">Grape</name>
    <dbReference type="NCBI Taxonomy" id="29760"/>
    <lineage>
        <taxon>Eukaryota</taxon>
        <taxon>Viridiplantae</taxon>
        <taxon>Streptophyta</taxon>
        <taxon>Embryophyta</taxon>
        <taxon>Tracheophyta</taxon>
        <taxon>Spermatophyta</taxon>
        <taxon>Magnoliopsida</taxon>
        <taxon>eudicotyledons</taxon>
        <taxon>Gunneridae</taxon>
        <taxon>Pentapetalae</taxon>
        <taxon>rosids</taxon>
        <taxon>Vitales</taxon>
        <taxon>Vitaceae</taxon>
        <taxon>Viteae</taxon>
        <taxon>Vitis</taxon>
    </lineage>
</organism>
<dbReference type="SUPFAM" id="SSF49870">
    <property type="entry name" value="Osmotin, thaumatin-like protein"/>
    <property type="match status" value="1"/>
</dbReference>
<protein>
    <submittedName>
        <fullName evidence="1">Uncharacterized protein</fullName>
    </submittedName>
</protein>
<sequence>MYFKFSRLTGDYGSGKLKCAGGGVAPPTILTDFKLNGYGNLDFYNVCLVDG</sequence>
<dbReference type="Proteomes" id="UP001227230">
    <property type="component" value="Chromosome 19"/>
</dbReference>
<dbReference type="Pfam" id="PF00314">
    <property type="entry name" value="Thaumatin"/>
    <property type="match status" value="1"/>
</dbReference>
<reference evidence="1 2" key="1">
    <citation type="journal article" date="2023" name="Hortic Res">
        <title>The complete reference genome for grapevine (Vitis vinifera L.) genetics and breeding.</title>
        <authorList>
            <person name="Shi X."/>
            <person name="Cao S."/>
            <person name="Wang X."/>
            <person name="Huang S."/>
            <person name="Wang Y."/>
            <person name="Liu Z."/>
            <person name="Liu W."/>
            <person name="Leng X."/>
            <person name="Peng Y."/>
            <person name="Wang N."/>
            <person name="Wang Y."/>
            <person name="Ma Z."/>
            <person name="Xu X."/>
            <person name="Zhang F."/>
            <person name="Xue H."/>
            <person name="Zhong H."/>
            <person name="Wang Y."/>
            <person name="Zhang K."/>
            <person name="Velt A."/>
            <person name="Avia K."/>
            <person name="Holtgrawe D."/>
            <person name="Grimplet J."/>
            <person name="Matus J.T."/>
            <person name="Ware D."/>
            <person name="Wu X."/>
            <person name="Wang H."/>
            <person name="Liu C."/>
            <person name="Fang Y."/>
            <person name="Rustenholz C."/>
            <person name="Cheng Z."/>
            <person name="Xiao H."/>
            <person name="Zhou Y."/>
        </authorList>
    </citation>
    <scope>NUCLEOTIDE SEQUENCE [LARGE SCALE GENOMIC DNA]</scope>
    <source>
        <strain evidence="2">cv. Pinot noir / PN40024</strain>
        <tissue evidence="1">Leaf</tissue>
    </source>
</reference>
<gene>
    <name evidence="1" type="ORF">VitviT2T_030625</name>
</gene>
<dbReference type="EMBL" id="CP126666">
    <property type="protein sequence ID" value="WKA13311.1"/>
    <property type="molecule type" value="Genomic_DNA"/>
</dbReference>
<proteinExistence type="predicted"/>
<dbReference type="Gene3D" id="2.60.110.10">
    <property type="entry name" value="Thaumatin"/>
    <property type="match status" value="1"/>
</dbReference>
<accession>A0ABY9E1I1</accession>
<dbReference type="PROSITE" id="PS51367">
    <property type="entry name" value="THAUMATIN_2"/>
    <property type="match status" value="1"/>
</dbReference>
<name>A0ABY9E1I1_VITVI</name>
<evidence type="ECO:0000313" key="2">
    <source>
        <dbReference type="Proteomes" id="UP001227230"/>
    </source>
</evidence>
<keyword evidence="2" id="KW-1185">Reference proteome</keyword>
<evidence type="ECO:0000313" key="1">
    <source>
        <dbReference type="EMBL" id="WKA13311.1"/>
    </source>
</evidence>
<dbReference type="InterPro" id="IPR037176">
    <property type="entry name" value="Osmotin/thaumatin-like_sf"/>
</dbReference>